<dbReference type="EMBL" id="SDMP01000006">
    <property type="protein sequence ID" value="RYR54700.1"/>
    <property type="molecule type" value="Genomic_DNA"/>
</dbReference>
<keyword evidence="6" id="KW-1185">Reference proteome</keyword>
<keyword evidence="1 4" id="KW-0812">Transmembrane</keyword>
<dbReference type="AlphaFoldDB" id="A0A445CUU5"/>
<protein>
    <recommendedName>
        <fullName evidence="7">WAT1-related protein</fullName>
    </recommendedName>
</protein>
<name>A0A445CUU5_ARAHY</name>
<dbReference type="InterPro" id="IPR030184">
    <property type="entry name" value="WAT1-related"/>
</dbReference>
<evidence type="ECO:0008006" key="7">
    <source>
        <dbReference type="Google" id="ProtNLM"/>
    </source>
</evidence>
<dbReference type="GO" id="GO:0016020">
    <property type="term" value="C:membrane"/>
    <property type="evidence" value="ECO:0007669"/>
    <property type="project" value="InterPro"/>
</dbReference>
<proteinExistence type="predicted"/>
<organism evidence="5 6">
    <name type="scientific">Arachis hypogaea</name>
    <name type="common">Peanut</name>
    <dbReference type="NCBI Taxonomy" id="3818"/>
    <lineage>
        <taxon>Eukaryota</taxon>
        <taxon>Viridiplantae</taxon>
        <taxon>Streptophyta</taxon>
        <taxon>Embryophyta</taxon>
        <taxon>Tracheophyta</taxon>
        <taxon>Spermatophyta</taxon>
        <taxon>Magnoliopsida</taxon>
        <taxon>eudicotyledons</taxon>
        <taxon>Gunneridae</taxon>
        <taxon>Pentapetalae</taxon>
        <taxon>rosids</taxon>
        <taxon>fabids</taxon>
        <taxon>Fabales</taxon>
        <taxon>Fabaceae</taxon>
        <taxon>Papilionoideae</taxon>
        <taxon>50 kb inversion clade</taxon>
        <taxon>dalbergioids sensu lato</taxon>
        <taxon>Dalbergieae</taxon>
        <taxon>Pterocarpus clade</taxon>
        <taxon>Arachis</taxon>
    </lineage>
</organism>
<gene>
    <name evidence="5" type="ORF">Ahy_A06g030003</name>
</gene>
<dbReference type="GO" id="GO:0022857">
    <property type="term" value="F:transmembrane transporter activity"/>
    <property type="evidence" value="ECO:0007669"/>
    <property type="project" value="InterPro"/>
</dbReference>
<evidence type="ECO:0000256" key="1">
    <source>
        <dbReference type="ARBA" id="ARBA00022692"/>
    </source>
</evidence>
<evidence type="ECO:0000313" key="5">
    <source>
        <dbReference type="EMBL" id="RYR54700.1"/>
    </source>
</evidence>
<dbReference type="STRING" id="3818.A0A445CUU5"/>
<evidence type="ECO:0000256" key="3">
    <source>
        <dbReference type="ARBA" id="ARBA00023136"/>
    </source>
</evidence>
<feature type="transmembrane region" description="Helical" evidence="4">
    <location>
        <begin position="72"/>
        <end position="91"/>
    </location>
</feature>
<evidence type="ECO:0000313" key="6">
    <source>
        <dbReference type="Proteomes" id="UP000289738"/>
    </source>
</evidence>
<dbReference type="Proteomes" id="UP000289738">
    <property type="component" value="Chromosome A06"/>
</dbReference>
<keyword evidence="2 4" id="KW-1133">Transmembrane helix</keyword>
<keyword evidence="3 4" id="KW-0472">Membrane</keyword>
<reference evidence="5 6" key="1">
    <citation type="submission" date="2019-01" db="EMBL/GenBank/DDBJ databases">
        <title>Sequencing of cultivated peanut Arachis hypogaea provides insights into genome evolution and oil improvement.</title>
        <authorList>
            <person name="Chen X."/>
        </authorList>
    </citation>
    <scope>NUCLEOTIDE SEQUENCE [LARGE SCALE GENOMIC DNA]</scope>
    <source>
        <strain evidence="6">cv. Fuhuasheng</strain>
        <tissue evidence="5">Leaves</tissue>
    </source>
</reference>
<comment type="caution">
    <text evidence="5">The sequence shown here is derived from an EMBL/GenBank/DDBJ whole genome shotgun (WGS) entry which is preliminary data.</text>
</comment>
<accession>A0A445CUU5</accession>
<evidence type="ECO:0000256" key="2">
    <source>
        <dbReference type="ARBA" id="ARBA00022989"/>
    </source>
</evidence>
<sequence>MLQALCSTLLSTVVHTRCLHRKGSVYMSIFKFLSIANATVMSVIFLGEALYLGRFCTKLVNFTFPLLLNNLFLLNFNVVGTVIVSTGFYSVTWRKTKEDELFQDENSLLDSKVPLMICCINYETKEMTNLEFMHSFDNDCVGIFPVIEQVEELYKRCV</sequence>
<dbReference type="PANTHER" id="PTHR31218">
    <property type="entry name" value="WAT1-RELATED PROTEIN"/>
    <property type="match status" value="1"/>
</dbReference>
<feature type="transmembrane region" description="Helical" evidence="4">
    <location>
        <begin position="29"/>
        <end position="52"/>
    </location>
</feature>
<evidence type="ECO:0000256" key="4">
    <source>
        <dbReference type="SAM" id="Phobius"/>
    </source>
</evidence>